<accession>A0A4R5C1B9</accession>
<feature type="compositionally biased region" description="Low complexity" evidence="1">
    <location>
        <begin position="14"/>
        <end position="26"/>
    </location>
</feature>
<dbReference type="AlphaFoldDB" id="A0A4R5C1B9"/>
<feature type="region of interest" description="Disordered" evidence="1">
    <location>
        <begin position="1"/>
        <end position="39"/>
    </location>
</feature>
<dbReference type="Pfam" id="PF13452">
    <property type="entry name" value="FAS1_DH_region"/>
    <property type="match status" value="1"/>
</dbReference>
<evidence type="ECO:0000313" key="4">
    <source>
        <dbReference type="Proteomes" id="UP000295578"/>
    </source>
</evidence>
<dbReference type="InterPro" id="IPR039569">
    <property type="entry name" value="FAS1-like_DH_region"/>
</dbReference>
<evidence type="ECO:0000259" key="2">
    <source>
        <dbReference type="Pfam" id="PF13452"/>
    </source>
</evidence>
<feature type="domain" description="FAS1-like dehydratase" evidence="2">
    <location>
        <begin position="58"/>
        <end position="183"/>
    </location>
</feature>
<evidence type="ECO:0000313" key="3">
    <source>
        <dbReference type="EMBL" id="TDD91823.1"/>
    </source>
</evidence>
<sequence length="425" mass="47199">MAWARLRSPEDRGSAAAAASSASTASRGAPVSAESSKPALDLSDVDHRVGLPVGGGQLRDPCGPSDIRRWVMAMDYPNPLHWDEEFAREAGFGGIVAPQSIAVALDYGHGAAPACVGHIPGSHLIFGGEEWWFYGCPVRPGDQLFQERRFHDYKVTETRFAGPTMFSRGDTVHTNQDGVLVARERSTAIRYLYEEARRRGMYENRLGETRRWTAGELTEIEKLRRAWLESGRAGVSPRFEEVRVGDLLPRRVIGPHSIASFTTEYRAFLFNIWGTFQWVAPPGVDDPWVDQDPGWGEDFRFDEEDARIDPRKRDGLYVGPSRGHIDAERASEVGMARAYGYGATMGAWCTDYLAYWAGNDGMVRHSKADFRGPAFEGDATYFDAEVVDKTAESQWGVPLVQVRLRLTDQDGGVLVSCTAEVELPF</sequence>
<dbReference type="SUPFAM" id="SSF54637">
    <property type="entry name" value="Thioesterase/thiol ester dehydrase-isomerase"/>
    <property type="match status" value="2"/>
</dbReference>
<gene>
    <name evidence="3" type="ORF">E1293_01740</name>
</gene>
<protein>
    <submittedName>
        <fullName evidence="3">Acyl dehydratase</fullName>
    </submittedName>
</protein>
<proteinExistence type="predicted"/>
<dbReference type="InterPro" id="IPR029069">
    <property type="entry name" value="HotDog_dom_sf"/>
</dbReference>
<name>A0A4R5C1B9_9ACTN</name>
<organism evidence="3 4">
    <name type="scientific">Actinomadura darangshiensis</name>
    <dbReference type="NCBI Taxonomy" id="705336"/>
    <lineage>
        <taxon>Bacteria</taxon>
        <taxon>Bacillati</taxon>
        <taxon>Actinomycetota</taxon>
        <taxon>Actinomycetes</taxon>
        <taxon>Streptosporangiales</taxon>
        <taxon>Thermomonosporaceae</taxon>
        <taxon>Actinomadura</taxon>
    </lineage>
</organism>
<reference evidence="3 4" key="1">
    <citation type="submission" date="2019-03" db="EMBL/GenBank/DDBJ databases">
        <title>Draft genome sequences of novel Actinobacteria.</title>
        <authorList>
            <person name="Sahin N."/>
            <person name="Ay H."/>
            <person name="Saygin H."/>
        </authorList>
    </citation>
    <scope>NUCLEOTIDE SEQUENCE [LARGE SCALE GENOMIC DNA]</scope>
    <source>
        <strain evidence="3 4">DSM 45941</strain>
    </source>
</reference>
<evidence type="ECO:0000256" key="1">
    <source>
        <dbReference type="SAM" id="MobiDB-lite"/>
    </source>
</evidence>
<comment type="caution">
    <text evidence="3">The sequence shown here is derived from an EMBL/GenBank/DDBJ whole genome shotgun (WGS) entry which is preliminary data.</text>
</comment>
<dbReference type="OrthoDB" id="3688340at2"/>
<keyword evidence="4" id="KW-1185">Reference proteome</keyword>
<dbReference type="Proteomes" id="UP000295578">
    <property type="component" value="Unassembled WGS sequence"/>
</dbReference>
<dbReference type="CDD" id="cd03441">
    <property type="entry name" value="R_hydratase_like"/>
    <property type="match status" value="2"/>
</dbReference>
<dbReference type="Gene3D" id="3.10.129.10">
    <property type="entry name" value="Hotdog Thioesterase"/>
    <property type="match status" value="2"/>
</dbReference>
<dbReference type="EMBL" id="SMKY01000004">
    <property type="protein sequence ID" value="TDD91823.1"/>
    <property type="molecule type" value="Genomic_DNA"/>
</dbReference>